<dbReference type="AlphaFoldDB" id="A0AA38FAK8"/>
<feature type="non-terminal residue" evidence="2">
    <location>
        <position position="59"/>
    </location>
</feature>
<evidence type="ECO:0000256" key="1">
    <source>
        <dbReference type="SAM" id="SignalP"/>
    </source>
</evidence>
<reference evidence="2 3" key="1">
    <citation type="journal article" date="2021" name="Nat. Plants">
        <title>The Taxus genome provides insights into paclitaxel biosynthesis.</title>
        <authorList>
            <person name="Xiong X."/>
            <person name="Gou J."/>
            <person name="Liao Q."/>
            <person name="Li Y."/>
            <person name="Zhou Q."/>
            <person name="Bi G."/>
            <person name="Li C."/>
            <person name="Du R."/>
            <person name="Wang X."/>
            <person name="Sun T."/>
            <person name="Guo L."/>
            <person name="Liang H."/>
            <person name="Lu P."/>
            <person name="Wu Y."/>
            <person name="Zhang Z."/>
            <person name="Ro D.K."/>
            <person name="Shang Y."/>
            <person name="Huang S."/>
            <person name="Yan J."/>
        </authorList>
    </citation>
    <scope>NUCLEOTIDE SEQUENCE [LARGE SCALE GENOMIC DNA]</scope>
    <source>
        <strain evidence="2">Ta-2019</strain>
    </source>
</reference>
<name>A0AA38FAK8_TAXCH</name>
<protein>
    <submittedName>
        <fullName evidence="2">Uncharacterized protein</fullName>
    </submittedName>
</protein>
<feature type="chain" id="PRO_5041269262" evidence="1">
    <location>
        <begin position="17"/>
        <end position="59"/>
    </location>
</feature>
<feature type="signal peptide" evidence="1">
    <location>
        <begin position="1"/>
        <end position="16"/>
    </location>
</feature>
<accession>A0AA38FAK8</accession>
<evidence type="ECO:0000313" key="3">
    <source>
        <dbReference type="Proteomes" id="UP000824469"/>
    </source>
</evidence>
<comment type="caution">
    <text evidence="2">The sequence shown here is derived from an EMBL/GenBank/DDBJ whole genome shotgun (WGS) entry which is preliminary data.</text>
</comment>
<organism evidence="2 3">
    <name type="scientific">Taxus chinensis</name>
    <name type="common">Chinese yew</name>
    <name type="synonym">Taxus wallichiana var. chinensis</name>
    <dbReference type="NCBI Taxonomy" id="29808"/>
    <lineage>
        <taxon>Eukaryota</taxon>
        <taxon>Viridiplantae</taxon>
        <taxon>Streptophyta</taxon>
        <taxon>Embryophyta</taxon>
        <taxon>Tracheophyta</taxon>
        <taxon>Spermatophyta</taxon>
        <taxon>Pinopsida</taxon>
        <taxon>Pinidae</taxon>
        <taxon>Conifers II</taxon>
        <taxon>Cupressales</taxon>
        <taxon>Taxaceae</taxon>
        <taxon>Taxus</taxon>
    </lineage>
</organism>
<dbReference type="EMBL" id="JAHRHJ020000011">
    <property type="protein sequence ID" value="KAH9295433.1"/>
    <property type="molecule type" value="Genomic_DNA"/>
</dbReference>
<feature type="non-terminal residue" evidence="2">
    <location>
        <position position="1"/>
    </location>
</feature>
<keyword evidence="3" id="KW-1185">Reference proteome</keyword>
<gene>
    <name evidence="2" type="ORF">KI387_039021</name>
</gene>
<sequence>VKFKFIILLFTRLRQAEVKESGGNMQDPVALNILVDDCGKFVKQLQQAIGERSQYEAII</sequence>
<evidence type="ECO:0000313" key="2">
    <source>
        <dbReference type="EMBL" id="KAH9295433.1"/>
    </source>
</evidence>
<keyword evidence="1" id="KW-0732">Signal</keyword>
<proteinExistence type="predicted"/>
<dbReference type="Proteomes" id="UP000824469">
    <property type="component" value="Unassembled WGS sequence"/>
</dbReference>